<accession>H5SUX7</accession>
<keyword evidence="1" id="KW-0812">Transmembrane</keyword>
<dbReference type="EMBL" id="AP011803">
    <property type="protein sequence ID" value="BAL59406.1"/>
    <property type="molecule type" value="Genomic_DNA"/>
</dbReference>
<reference evidence="2" key="1">
    <citation type="journal article" date="2005" name="Environ. Microbiol.">
        <title>Genetic and functional properties of uncultivated thermophilic crenarchaeotes from a subsurface gold mine as revealed by analysis of genome fragments.</title>
        <authorList>
            <person name="Nunoura T."/>
            <person name="Hirayama H."/>
            <person name="Takami H."/>
            <person name="Oida H."/>
            <person name="Nishi S."/>
            <person name="Shimamura S."/>
            <person name="Suzuki Y."/>
            <person name="Inagaki F."/>
            <person name="Takai K."/>
            <person name="Nealson K.H."/>
            <person name="Horikoshi K."/>
        </authorList>
    </citation>
    <scope>NUCLEOTIDE SEQUENCE</scope>
</reference>
<name>H5SUX7_ACEAU</name>
<organism evidence="2">
    <name type="scientific">Acetithermum autotrophicum</name>
    <dbReference type="NCBI Taxonomy" id="1446466"/>
    <lineage>
        <taxon>Bacteria</taxon>
        <taxon>Candidatus Bipolaricaulota</taxon>
        <taxon>Candidatus Acetithermum</taxon>
    </lineage>
</organism>
<dbReference type="AlphaFoldDB" id="H5SUX7"/>
<reference evidence="2" key="2">
    <citation type="journal article" date="2012" name="PLoS ONE">
        <title>A Deeply Branching Thermophilic Bacterium with an Ancient Acetyl-CoA Pathway Dominates a Subsurface Ecosystem.</title>
        <authorList>
            <person name="Takami H."/>
            <person name="Noguchi H."/>
            <person name="Takaki Y."/>
            <person name="Uchiyama I."/>
            <person name="Toyoda A."/>
            <person name="Nishi S."/>
            <person name="Chee G.-J."/>
            <person name="Arai W."/>
            <person name="Nunoura T."/>
            <person name="Itoh T."/>
            <person name="Hattori M."/>
            <person name="Takai K."/>
        </authorList>
    </citation>
    <scope>NUCLEOTIDE SEQUENCE</scope>
</reference>
<keyword evidence="1" id="KW-1133">Transmembrane helix</keyword>
<proteinExistence type="predicted"/>
<sequence length="103" mass="10883">MNENVMIAVVSVLAGLLVGYLVWGATTAWGSSQPGPAMMGMGGMGGSMMGPGMMNGMMGGMMGQGMMNQPNHNHQMMGDMNAHMAQCHQMMGSMMSMMQQQSK</sequence>
<keyword evidence="1" id="KW-0472">Membrane</keyword>
<protein>
    <submittedName>
        <fullName evidence="2">Uncharacterized protein</fullName>
    </submittedName>
</protein>
<evidence type="ECO:0000256" key="1">
    <source>
        <dbReference type="SAM" id="Phobius"/>
    </source>
</evidence>
<evidence type="ECO:0000313" key="2">
    <source>
        <dbReference type="EMBL" id="BAL59406.1"/>
    </source>
</evidence>
<gene>
    <name evidence="2" type="ORF">HGMM_OP4C042</name>
</gene>
<feature type="transmembrane region" description="Helical" evidence="1">
    <location>
        <begin position="48"/>
        <end position="67"/>
    </location>
</feature>